<organism evidence="4 5">
    <name type="scientific">Pseudoclavibacter endophyticus</name>
    <dbReference type="NCBI Taxonomy" id="1778590"/>
    <lineage>
        <taxon>Bacteria</taxon>
        <taxon>Bacillati</taxon>
        <taxon>Actinomycetota</taxon>
        <taxon>Actinomycetes</taxon>
        <taxon>Micrococcales</taxon>
        <taxon>Microbacteriaceae</taxon>
        <taxon>Pseudoclavibacter</taxon>
    </lineage>
</organism>
<dbReference type="SUPFAM" id="SSF53271">
    <property type="entry name" value="PRTase-like"/>
    <property type="match status" value="1"/>
</dbReference>
<evidence type="ECO:0000313" key="4">
    <source>
        <dbReference type="EMBL" id="KAB1649149.1"/>
    </source>
</evidence>
<accession>A0A6H9WE40</accession>
<dbReference type="CDD" id="cd06223">
    <property type="entry name" value="PRTases_typeI"/>
    <property type="match status" value="1"/>
</dbReference>
<dbReference type="PANTHER" id="PTHR47505">
    <property type="entry name" value="DNA UTILIZATION PROTEIN YHGH"/>
    <property type="match status" value="1"/>
</dbReference>
<dbReference type="InterPro" id="IPR051910">
    <property type="entry name" value="ComF/GntX_DNA_util-trans"/>
</dbReference>
<dbReference type="InterPro" id="IPR029057">
    <property type="entry name" value="PRTase-like"/>
</dbReference>
<dbReference type="OrthoDB" id="5242900at2"/>
<dbReference type="RefSeq" id="WP_158027741.1">
    <property type="nucleotide sequence ID" value="NZ_BMHG01000001.1"/>
</dbReference>
<dbReference type="InterPro" id="IPR000836">
    <property type="entry name" value="PRTase_dom"/>
</dbReference>
<evidence type="ECO:0000313" key="5">
    <source>
        <dbReference type="Proteomes" id="UP000431744"/>
    </source>
</evidence>
<evidence type="ECO:0000256" key="2">
    <source>
        <dbReference type="SAM" id="MobiDB-lite"/>
    </source>
</evidence>
<proteinExistence type="inferred from homology"/>
<dbReference type="PANTHER" id="PTHR47505:SF1">
    <property type="entry name" value="DNA UTILIZATION PROTEIN YHGH"/>
    <property type="match status" value="1"/>
</dbReference>
<dbReference type="EMBL" id="WBJY01000001">
    <property type="protein sequence ID" value="KAB1649149.1"/>
    <property type="molecule type" value="Genomic_DNA"/>
</dbReference>
<comment type="caution">
    <text evidence="4">The sequence shown here is derived from an EMBL/GenBank/DDBJ whole genome shotgun (WGS) entry which is preliminary data.</text>
</comment>
<feature type="domain" description="Phosphoribosyltransferase" evidence="3">
    <location>
        <begin position="188"/>
        <end position="237"/>
    </location>
</feature>
<reference evidence="4 5" key="1">
    <citation type="submission" date="2019-09" db="EMBL/GenBank/DDBJ databases">
        <title>Phylogeny of genus Pseudoclavibacter and closely related genus.</title>
        <authorList>
            <person name="Li Y."/>
        </authorList>
    </citation>
    <scope>NUCLEOTIDE SEQUENCE [LARGE SCALE GENOMIC DNA]</scope>
    <source>
        <strain evidence="4 5">EGI 60007</strain>
    </source>
</reference>
<protein>
    <submittedName>
        <fullName evidence="4">ComF family protein</fullName>
    </submittedName>
</protein>
<dbReference type="AlphaFoldDB" id="A0A6H9WE40"/>
<name>A0A6H9WE40_9MICO</name>
<sequence>MRGTMLHGRLAPAFDAARDALATIAPVDCPACAVAAIGLCQACRHELRGEIAPRRGGYAIGSGVVPIASAAPYDGVLKRLLAALKERGRMDAVGPLARLVRVAVASAALERFAGHPAASRSAHAHPPLVIVPSTSRSASTRRRGFVPIARVCEVAFPRGAIAPWLAMRAATRDQAGLGRAERAANLDGAMRASPAAAGRRIVLVDDVITTGATIAEAARALEAAGAEVVAVVVIARAIRRSGGDGSWAGAAEQLPAPRRRA</sequence>
<keyword evidence="5" id="KW-1185">Reference proteome</keyword>
<feature type="region of interest" description="Disordered" evidence="2">
    <location>
        <begin position="242"/>
        <end position="261"/>
    </location>
</feature>
<evidence type="ECO:0000256" key="1">
    <source>
        <dbReference type="ARBA" id="ARBA00008007"/>
    </source>
</evidence>
<comment type="similarity">
    <text evidence="1">Belongs to the ComF/GntX family.</text>
</comment>
<dbReference type="Pfam" id="PF00156">
    <property type="entry name" value="Pribosyltran"/>
    <property type="match status" value="1"/>
</dbReference>
<evidence type="ECO:0000259" key="3">
    <source>
        <dbReference type="Pfam" id="PF00156"/>
    </source>
</evidence>
<dbReference type="Proteomes" id="UP000431744">
    <property type="component" value="Unassembled WGS sequence"/>
</dbReference>
<dbReference type="Gene3D" id="3.40.50.2020">
    <property type="match status" value="1"/>
</dbReference>
<gene>
    <name evidence="4" type="ORF">F8O04_02380</name>
</gene>